<dbReference type="Proteomes" id="UP000827986">
    <property type="component" value="Unassembled WGS sequence"/>
</dbReference>
<evidence type="ECO:0000313" key="1">
    <source>
        <dbReference type="EMBL" id="KAH1168077.1"/>
    </source>
</evidence>
<accession>A0A9D3WVZ0</accession>
<organism evidence="1 2">
    <name type="scientific">Mauremys mutica</name>
    <name type="common">yellowpond turtle</name>
    <dbReference type="NCBI Taxonomy" id="74926"/>
    <lineage>
        <taxon>Eukaryota</taxon>
        <taxon>Metazoa</taxon>
        <taxon>Chordata</taxon>
        <taxon>Craniata</taxon>
        <taxon>Vertebrata</taxon>
        <taxon>Euteleostomi</taxon>
        <taxon>Archelosauria</taxon>
        <taxon>Testudinata</taxon>
        <taxon>Testudines</taxon>
        <taxon>Cryptodira</taxon>
        <taxon>Durocryptodira</taxon>
        <taxon>Testudinoidea</taxon>
        <taxon>Geoemydidae</taxon>
        <taxon>Geoemydinae</taxon>
        <taxon>Mauremys</taxon>
    </lineage>
</organism>
<proteinExistence type="predicted"/>
<protein>
    <submittedName>
        <fullName evidence="1">Uncharacterized protein</fullName>
    </submittedName>
</protein>
<evidence type="ECO:0000313" key="2">
    <source>
        <dbReference type="Proteomes" id="UP000827986"/>
    </source>
</evidence>
<dbReference type="AlphaFoldDB" id="A0A9D3WVZ0"/>
<name>A0A9D3WVZ0_9SAUR</name>
<reference evidence="1" key="1">
    <citation type="submission" date="2021-09" db="EMBL/GenBank/DDBJ databases">
        <title>The genome of Mauremys mutica provides insights into the evolution of semi-aquatic lifestyle.</title>
        <authorList>
            <person name="Gong S."/>
            <person name="Gao Y."/>
        </authorList>
    </citation>
    <scope>NUCLEOTIDE SEQUENCE</scope>
    <source>
        <strain evidence="1">MM-2020</strain>
        <tissue evidence="1">Muscle</tissue>
    </source>
</reference>
<gene>
    <name evidence="1" type="ORF">KIL84_003560</name>
</gene>
<sequence>MAARLVADTMALLEHLGHTYYAGAPIPPAFSNCIGQNRGHQDQCNHKPARVLSTVGLIHLNKFIWHHKIRLQSALIIPGQTISSHDSFRLASNISPFLITSTLQYLLCTHLNNMT</sequence>
<comment type="caution">
    <text evidence="1">The sequence shown here is derived from an EMBL/GenBank/DDBJ whole genome shotgun (WGS) entry which is preliminary data.</text>
</comment>
<keyword evidence="2" id="KW-1185">Reference proteome</keyword>
<dbReference type="EMBL" id="JAHDVG010000486">
    <property type="protein sequence ID" value="KAH1168077.1"/>
    <property type="molecule type" value="Genomic_DNA"/>
</dbReference>